<dbReference type="PANTHER" id="PTHR30204:SF93">
    <property type="entry name" value="HTH MERR-TYPE DOMAIN-CONTAINING PROTEIN"/>
    <property type="match status" value="1"/>
</dbReference>
<dbReference type="AlphaFoldDB" id="A0A5Q0CC88"/>
<dbReference type="GO" id="GO:0003700">
    <property type="term" value="F:DNA-binding transcription factor activity"/>
    <property type="evidence" value="ECO:0007669"/>
    <property type="project" value="InterPro"/>
</dbReference>
<dbReference type="InterPro" id="IPR000551">
    <property type="entry name" value="MerR-type_HTH_dom"/>
</dbReference>
<organism evidence="3 4">
    <name type="scientific">Rhizobium grahamii</name>
    <dbReference type="NCBI Taxonomy" id="1120045"/>
    <lineage>
        <taxon>Bacteria</taxon>
        <taxon>Pseudomonadati</taxon>
        <taxon>Pseudomonadota</taxon>
        <taxon>Alphaproteobacteria</taxon>
        <taxon>Hyphomicrobiales</taxon>
        <taxon>Rhizobiaceae</taxon>
        <taxon>Rhizobium/Agrobacterium group</taxon>
        <taxon>Rhizobium</taxon>
    </lineage>
</organism>
<keyword evidence="1" id="KW-0238">DNA-binding</keyword>
<dbReference type="Proteomes" id="UP000326881">
    <property type="component" value="Chromosome"/>
</dbReference>
<dbReference type="PANTHER" id="PTHR30204">
    <property type="entry name" value="REDOX-CYCLING DRUG-SENSING TRANSCRIPTIONAL ACTIVATOR SOXR"/>
    <property type="match status" value="1"/>
</dbReference>
<feature type="domain" description="HTH merR-type" evidence="2">
    <location>
        <begin position="17"/>
        <end position="78"/>
    </location>
</feature>
<dbReference type="KEGG" id="rgr:FZ934_13630"/>
<dbReference type="PROSITE" id="PS50937">
    <property type="entry name" value="HTH_MERR_2"/>
    <property type="match status" value="1"/>
</dbReference>
<dbReference type="InterPro" id="IPR009061">
    <property type="entry name" value="DNA-bd_dom_put_sf"/>
</dbReference>
<evidence type="ECO:0000259" key="2">
    <source>
        <dbReference type="PROSITE" id="PS50937"/>
    </source>
</evidence>
<gene>
    <name evidence="3" type="ORF">FZ934_13630</name>
</gene>
<protein>
    <submittedName>
        <fullName evidence="3">MerR family transcriptional regulator</fullName>
    </submittedName>
</protein>
<dbReference type="GO" id="GO:0003677">
    <property type="term" value="F:DNA binding"/>
    <property type="evidence" value="ECO:0007669"/>
    <property type="project" value="UniProtKB-KW"/>
</dbReference>
<dbReference type="RefSeq" id="WP_153271490.1">
    <property type="nucleotide sequence ID" value="NZ_CP043498.1"/>
</dbReference>
<dbReference type="Gene3D" id="1.10.1660.10">
    <property type="match status" value="1"/>
</dbReference>
<evidence type="ECO:0000313" key="4">
    <source>
        <dbReference type="Proteomes" id="UP000326881"/>
    </source>
</evidence>
<name>A0A5Q0CC88_9HYPH</name>
<dbReference type="OrthoDB" id="7817988at2"/>
<evidence type="ECO:0000256" key="1">
    <source>
        <dbReference type="ARBA" id="ARBA00023125"/>
    </source>
</evidence>
<accession>A0A5Q0CC88</accession>
<reference evidence="3 4" key="1">
    <citation type="submission" date="2019-08" db="EMBL/GenBank/DDBJ databases">
        <title>Prosopis cineraria nodule microbiome.</title>
        <authorList>
            <person name="Ali R."/>
            <person name="Chaluvadi S.R."/>
            <person name="Wang X."/>
        </authorList>
    </citation>
    <scope>NUCLEOTIDE SEQUENCE [LARGE SCALE GENOMIC DNA]</scope>
    <source>
        <strain evidence="3 4">BG7</strain>
    </source>
</reference>
<dbReference type="InterPro" id="IPR047057">
    <property type="entry name" value="MerR_fam"/>
</dbReference>
<dbReference type="EMBL" id="CP043498">
    <property type="protein sequence ID" value="QFY61349.1"/>
    <property type="molecule type" value="Genomic_DNA"/>
</dbReference>
<dbReference type="SUPFAM" id="SSF46955">
    <property type="entry name" value="Putative DNA-binding domain"/>
    <property type="match status" value="1"/>
</dbReference>
<keyword evidence="4" id="KW-1185">Reference proteome</keyword>
<dbReference type="InterPro" id="IPR021860">
    <property type="entry name" value="Peptidase_S12_Pab87-rel_C"/>
</dbReference>
<evidence type="ECO:0000313" key="3">
    <source>
        <dbReference type="EMBL" id="QFY61349.1"/>
    </source>
</evidence>
<proteinExistence type="predicted"/>
<dbReference type="CDD" id="cd00592">
    <property type="entry name" value="HTH_MerR-like"/>
    <property type="match status" value="1"/>
</dbReference>
<dbReference type="Pfam" id="PF11954">
    <property type="entry name" value="DUF3471"/>
    <property type="match status" value="1"/>
</dbReference>
<sequence>MSEQGNDNRWLTAAECAEQMGLTVRALRLYETRRLISPRRTGKNWRLYGMSDIARLHEILALKRLGLSLAHITDLLAGHAVDLDRTLAMQEAAMMALRGRADEGLALIQASRRRIALGEPVAIHDIIRIARETNMSDNNSDAVAWRRYEQARPRVEVPTDPALHPRYVGCYRFATGAVMTISVRPGGLSAQLTGQDSLEIFAEKDDLFFYRVVPAQLSFTGDDGGLARSLILHQNGYEQTAFRIDEARARAIAAELEDRIKDKRPVPDSEARLRGLIREAIQGEYDFNQMTEGLATATREQAPKIKADLEKAGALKGHVFKGVTSEGWDVYDVTFENENLEWRFVLADDGRMSGAWIRPLP</sequence>
<dbReference type="PRINTS" id="PR00040">
    <property type="entry name" value="HTHMERR"/>
</dbReference>
<dbReference type="Pfam" id="PF13411">
    <property type="entry name" value="MerR_1"/>
    <property type="match status" value="1"/>
</dbReference>
<dbReference type="SMART" id="SM00422">
    <property type="entry name" value="HTH_MERR"/>
    <property type="match status" value="1"/>
</dbReference>